<keyword evidence="1" id="KW-0472">Membrane</keyword>
<evidence type="ECO:0000256" key="1">
    <source>
        <dbReference type="SAM" id="Phobius"/>
    </source>
</evidence>
<dbReference type="Proteomes" id="UP000034430">
    <property type="component" value="Unassembled WGS sequence"/>
</dbReference>
<organism evidence="2 3">
    <name type="scientific">Candidatus Yanofskybacteria bacterium GW2011_GWC2_37_9</name>
    <dbReference type="NCBI Taxonomy" id="1619028"/>
    <lineage>
        <taxon>Bacteria</taxon>
        <taxon>Candidatus Yanofskyibacteriota</taxon>
    </lineage>
</organism>
<feature type="transmembrane region" description="Helical" evidence="1">
    <location>
        <begin position="20"/>
        <end position="43"/>
    </location>
</feature>
<proteinExistence type="predicted"/>
<keyword evidence="1" id="KW-0812">Transmembrane</keyword>
<dbReference type="EMBL" id="LBTU01000012">
    <property type="protein sequence ID" value="KKQ47280.1"/>
    <property type="molecule type" value="Genomic_DNA"/>
</dbReference>
<comment type="caution">
    <text evidence="2">The sequence shown here is derived from an EMBL/GenBank/DDBJ whole genome shotgun (WGS) entry which is preliminary data.</text>
</comment>
<evidence type="ECO:0000313" key="3">
    <source>
        <dbReference type="Proteomes" id="UP000034430"/>
    </source>
</evidence>
<gene>
    <name evidence="2" type="ORF">US65_C0012G0003</name>
</gene>
<evidence type="ECO:0000313" key="2">
    <source>
        <dbReference type="EMBL" id="KKQ47280.1"/>
    </source>
</evidence>
<reference evidence="2 3" key="1">
    <citation type="journal article" date="2015" name="Nature">
        <title>rRNA introns, odd ribosomes, and small enigmatic genomes across a large radiation of phyla.</title>
        <authorList>
            <person name="Brown C.T."/>
            <person name="Hug L.A."/>
            <person name="Thomas B.C."/>
            <person name="Sharon I."/>
            <person name="Castelle C.J."/>
            <person name="Singh A."/>
            <person name="Wilkins M.J."/>
            <person name="Williams K.H."/>
            <person name="Banfield J.F."/>
        </authorList>
    </citation>
    <scope>NUCLEOTIDE SEQUENCE [LARGE SCALE GENOMIC DNA]</scope>
</reference>
<sequence>MTRNLEKIKSGEVGFTIVEVLIASFVFSIIAIGISSIFIGILTNERRAFAAQKIEENEMFVLEMMARDIRVSKIENQEDPTCGLTTLTITHPVKGAIVYGLSVGVVQKTEGGTTVDISSSAINFTRMNFCVRGSGAIDQKQTVVTIISSAQNRTGKETIKFEIQTSVSSRSVETEFLQ</sequence>
<protein>
    <submittedName>
        <fullName evidence="2">Putative pilus assembly protein PilW</fullName>
    </submittedName>
</protein>
<dbReference type="AlphaFoldDB" id="A0A0G0I8H5"/>
<keyword evidence="1" id="KW-1133">Transmembrane helix</keyword>
<name>A0A0G0I8H5_9BACT</name>
<accession>A0A0G0I8H5</accession>